<evidence type="ECO:0000256" key="1">
    <source>
        <dbReference type="SAM" id="MobiDB-lite"/>
    </source>
</evidence>
<feature type="region of interest" description="Disordered" evidence="1">
    <location>
        <begin position="90"/>
        <end position="146"/>
    </location>
</feature>
<dbReference type="EMBL" id="JAVALS010000013">
    <property type="protein sequence ID" value="MDP5228344.1"/>
    <property type="molecule type" value="Genomic_DNA"/>
</dbReference>
<name>A0ABT9IRW2_9MICC</name>
<organism evidence="2 3">
    <name type="scientific">Arthrobacter horti</name>
    <dbReference type="NCBI Taxonomy" id="3068273"/>
    <lineage>
        <taxon>Bacteria</taxon>
        <taxon>Bacillati</taxon>
        <taxon>Actinomycetota</taxon>
        <taxon>Actinomycetes</taxon>
        <taxon>Micrococcales</taxon>
        <taxon>Micrococcaceae</taxon>
        <taxon>Arthrobacter</taxon>
    </lineage>
</organism>
<comment type="caution">
    <text evidence="2">The sequence shown here is derived from an EMBL/GenBank/DDBJ whole genome shotgun (WGS) entry which is preliminary data.</text>
</comment>
<reference evidence="2 3" key="1">
    <citation type="submission" date="2023-08" db="EMBL/GenBank/DDBJ databases">
        <title>Arthrobacter horti sp. nov., isolated from forest soil.</title>
        <authorList>
            <person name="Park M."/>
        </authorList>
    </citation>
    <scope>NUCLEOTIDE SEQUENCE [LARGE SCALE GENOMIC DNA]</scope>
    <source>
        <strain evidence="2 3">YJM1</strain>
    </source>
</reference>
<gene>
    <name evidence="2" type="ORF">Q9R02_14360</name>
</gene>
<dbReference type="Proteomes" id="UP001232725">
    <property type="component" value="Unassembled WGS sequence"/>
</dbReference>
<dbReference type="RefSeq" id="WP_305997387.1">
    <property type="nucleotide sequence ID" value="NZ_JAVALS010000013.1"/>
</dbReference>
<keyword evidence="3" id="KW-1185">Reference proteome</keyword>
<feature type="region of interest" description="Disordered" evidence="1">
    <location>
        <begin position="1"/>
        <end position="53"/>
    </location>
</feature>
<proteinExistence type="predicted"/>
<evidence type="ECO:0000313" key="2">
    <source>
        <dbReference type="EMBL" id="MDP5228344.1"/>
    </source>
</evidence>
<evidence type="ECO:0000313" key="3">
    <source>
        <dbReference type="Proteomes" id="UP001232725"/>
    </source>
</evidence>
<feature type="compositionally biased region" description="Gly residues" evidence="1">
    <location>
        <begin position="107"/>
        <end position="146"/>
    </location>
</feature>
<protein>
    <submittedName>
        <fullName evidence="2">Uncharacterized protein</fullName>
    </submittedName>
</protein>
<feature type="compositionally biased region" description="Low complexity" evidence="1">
    <location>
        <begin position="39"/>
        <end position="49"/>
    </location>
</feature>
<accession>A0ABT9IRW2</accession>
<sequence length="146" mass="14469">MNQNQYPGEAAAPTEPLLTSVDPAFQPGPEEALWEPAVQQNEPQSYEPQQYEEEPFVPAPRYRLGKWSKALICICLVLAGGLGGAAVQKAVDGGARGQGRTSQFQGGTRGGGTGTGTGATTGTGGGGFGGGGGNRTGGGSGSGSGG</sequence>